<dbReference type="InterPro" id="IPR050741">
    <property type="entry name" value="Acyl-CoA_dehydrogenase"/>
</dbReference>
<dbReference type="Gene3D" id="2.40.110.10">
    <property type="entry name" value="Butyryl-CoA Dehydrogenase, subunit A, domain 2"/>
    <property type="match status" value="1"/>
</dbReference>
<dbReference type="GO" id="GO:0033539">
    <property type="term" value="P:fatty acid beta-oxidation using acyl-CoA dehydrogenase"/>
    <property type="evidence" value="ECO:0007669"/>
    <property type="project" value="TreeGrafter"/>
</dbReference>
<dbReference type="FunFam" id="2.40.110.10:FF:000002">
    <property type="entry name" value="Acyl-CoA dehydrogenase fadE12"/>
    <property type="match status" value="1"/>
</dbReference>
<evidence type="ECO:0000313" key="9">
    <source>
        <dbReference type="EMBL" id="KTT18370.1"/>
    </source>
</evidence>
<keyword evidence="4" id="KW-0274">FAD</keyword>
<dbReference type="PANTHER" id="PTHR48083:SF28">
    <property type="entry name" value="ACYL-COA DEHYDROGENASE FAMILY PROTEIN (AFU_ORTHOLOGUE AFUA_6G10880)-RELATED"/>
    <property type="match status" value="1"/>
</dbReference>
<accession>A0A147GQY4</accession>
<dbReference type="InterPro" id="IPR036250">
    <property type="entry name" value="AcylCo_DH-like_C"/>
</dbReference>
<evidence type="ECO:0000259" key="7">
    <source>
        <dbReference type="Pfam" id="PF02770"/>
    </source>
</evidence>
<dbReference type="InterPro" id="IPR009100">
    <property type="entry name" value="AcylCoA_DH/oxidase_NM_dom_sf"/>
</dbReference>
<comment type="similarity">
    <text evidence="2">Belongs to the acyl-CoA dehydrogenase family.</text>
</comment>
<dbReference type="Gene3D" id="1.10.540.10">
    <property type="entry name" value="Acyl-CoA dehydrogenase/oxidase, N-terminal domain"/>
    <property type="match status" value="1"/>
</dbReference>
<evidence type="ECO:0000259" key="8">
    <source>
        <dbReference type="Pfam" id="PF02771"/>
    </source>
</evidence>
<comment type="cofactor">
    <cofactor evidence="1">
        <name>FAD</name>
        <dbReference type="ChEBI" id="CHEBI:57692"/>
    </cofactor>
</comment>
<keyword evidence="5" id="KW-0560">Oxidoreductase</keyword>
<organism evidence="9 10">
    <name type="scientific">Pseudacidovorax intermedius</name>
    <dbReference type="NCBI Taxonomy" id="433924"/>
    <lineage>
        <taxon>Bacteria</taxon>
        <taxon>Pseudomonadati</taxon>
        <taxon>Pseudomonadota</taxon>
        <taxon>Betaproteobacteria</taxon>
        <taxon>Burkholderiales</taxon>
        <taxon>Comamonadaceae</taxon>
        <taxon>Pseudacidovorax</taxon>
    </lineage>
</organism>
<proteinExistence type="inferred from homology"/>
<dbReference type="InterPro" id="IPR046373">
    <property type="entry name" value="Acyl-CoA_Oxase/DH_mid-dom_sf"/>
</dbReference>
<dbReference type="SUPFAM" id="SSF47203">
    <property type="entry name" value="Acyl-CoA dehydrogenase C-terminal domain-like"/>
    <property type="match status" value="1"/>
</dbReference>
<feature type="domain" description="Acyl-CoA dehydrogenase/oxidase C-terminal" evidence="6">
    <location>
        <begin position="236"/>
        <end position="387"/>
    </location>
</feature>
<sequence>MLDAPPLPHCFTPEHEAFRRMLRDFIAREITPHVNDWDEAGSFPRELYARTAALGLQGLGYPEELGGTPADLFYQLILAEEFARCGCGGVQASLNSHSIALPPILHAGSAALQREIIPPVLAGERIAALAITEPGGGSDVAHLATTARREGDHYVVDGEKVFITSGMRADFITTAVRTDPAQRGAGGISLLVIDGDTPGLTRTPLRKMGWWASDTAHLRFDGCRVPVSRRVGEEHQGFRLVMHNFNHERLMMAVLACGYAEVCLEEALDWVRQRQVGGMALSQRQVVRHKLMDMTMRIDASRCLIHDLAWRLQHRQAEPAQLVARTCLAKVQATQTMQFCADQAVQLLGGMGFMRGTRSERLYREVKVMMIGGGAEEVMKDLAARQLGL</sequence>
<gene>
    <name evidence="9" type="ORF">NS331_16200</name>
</gene>
<dbReference type="GO" id="GO:0050660">
    <property type="term" value="F:flavin adenine dinucleotide binding"/>
    <property type="evidence" value="ECO:0007669"/>
    <property type="project" value="InterPro"/>
</dbReference>
<dbReference type="Pfam" id="PF02771">
    <property type="entry name" value="Acyl-CoA_dh_N"/>
    <property type="match status" value="1"/>
</dbReference>
<dbReference type="PATRIC" id="fig|433924.3.peg.123"/>
<dbReference type="EMBL" id="LDSL01000103">
    <property type="protein sequence ID" value="KTT18370.1"/>
    <property type="molecule type" value="Genomic_DNA"/>
</dbReference>
<keyword evidence="3" id="KW-0285">Flavoprotein</keyword>
<keyword evidence="10" id="KW-1185">Reference proteome</keyword>
<dbReference type="Gene3D" id="1.20.140.10">
    <property type="entry name" value="Butyryl-CoA Dehydrogenase, subunit A, domain 3"/>
    <property type="match status" value="1"/>
</dbReference>
<dbReference type="AlphaFoldDB" id="A0A147GQY4"/>
<dbReference type="InterPro" id="IPR009075">
    <property type="entry name" value="AcylCo_DH/oxidase_C"/>
</dbReference>
<reference evidence="9 10" key="1">
    <citation type="journal article" date="2016" name="Front. Microbiol.">
        <title>Genomic Resource of Rice Seed Associated Bacteria.</title>
        <authorList>
            <person name="Midha S."/>
            <person name="Bansal K."/>
            <person name="Sharma S."/>
            <person name="Kumar N."/>
            <person name="Patil P.P."/>
            <person name="Chaudhry V."/>
            <person name="Patil P.B."/>
        </authorList>
    </citation>
    <scope>NUCLEOTIDE SEQUENCE [LARGE SCALE GENOMIC DNA]</scope>
    <source>
        <strain evidence="9 10">NS331</strain>
    </source>
</reference>
<dbReference type="InterPro" id="IPR013786">
    <property type="entry name" value="AcylCoA_DH/ox_N"/>
</dbReference>
<evidence type="ECO:0000313" key="10">
    <source>
        <dbReference type="Proteomes" id="UP000072741"/>
    </source>
</evidence>
<dbReference type="PANTHER" id="PTHR48083">
    <property type="entry name" value="MEDIUM-CHAIN SPECIFIC ACYL-COA DEHYDROGENASE, MITOCHONDRIAL-RELATED"/>
    <property type="match status" value="1"/>
</dbReference>
<dbReference type="InterPro" id="IPR006091">
    <property type="entry name" value="Acyl-CoA_Oxase/DH_mid-dom"/>
</dbReference>
<dbReference type="InterPro" id="IPR037069">
    <property type="entry name" value="AcylCoA_DH/ox_N_sf"/>
</dbReference>
<dbReference type="SUPFAM" id="SSF56645">
    <property type="entry name" value="Acyl-CoA dehydrogenase NM domain-like"/>
    <property type="match status" value="1"/>
</dbReference>
<dbReference type="Pfam" id="PF00441">
    <property type="entry name" value="Acyl-CoA_dh_1"/>
    <property type="match status" value="1"/>
</dbReference>
<evidence type="ECO:0000259" key="6">
    <source>
        <dbReference type="Pfam" id="PF00441"/>
    </source>
</evidence>
<evidence type="ECO:0000256" key="3">
    <source>
        <dbReference type="ARBA" id="ARBA00022630"/>
    </source>
</evidence>
<evidence type="ECO:0000256" key="1">
    <source>
        <dbReference type="ARBA" id="ARBA00001974"/>
    </source>
</evidence>
<feature type="domain" description="Acyl-CoA oxidase/dehydrogenase middle" evidence="7">
    <location>
        <begin position="128"/>
        <end position="223"/>
    </location>
</feature>
<dbReference type="Pfam" id="PF02770">
    <property type="entry name" value="Acyl-CoA_dh_M"/>
    <property type="match status" value="1"/>
</dbReference>
<name>A0A147GQY4_9BURK</name>
<evidence type="ECO:0000256" key="5">
    <source>
        <dbReference type="ARBA" id="ARBA00023002"/>
    </source>
</evidence>
<evidence type="ECO:0000256" key="4">
    <source>
        <dbReference type="ARBA" id="ARBA00022827"/>
    </source>
</evidence>
<dbReference type="Proteomes" id="UP000072741">
    <property type="component" value="Unassembled WGS sequence"/>
</dbReference>
<comment type="caution">
    <text evidence="9">The sequence shown here is derived from an EMBL/GenBank/DDBJ whole genome shotgun (WGS) entry which is preliminary data.</text>
</comment>
<dbReference type="GO" id="GO:0003995">
    <property type="term" value="F:acyl-CoA dehydrogenase activity"/>
    <property type="evidence" value="ECO:0007669"/>
    <property type="project" value="TreeGrafter"/>
</dbReference>
<dbReference type="GO" id="GO:0005737">
    <property type="term" value="C:cytoplasm"/>
    <property type="evidence" value="ECO:0007669"/>
    <property type="project" value="TreeGrafter"/>
</dbReference>
<protein>
    <submittedName>
        <fullName evidence="9">Acyl-CoA dehydrogenase</fullName>
    </submittedName>
</protein>
<evidence type="ECO:0000256" key="2">
    <source>
        <dbReference type="ARBA" id="ARBA00009347"/>
    </source>
</evidence>
<feature type="domain" description="Acyl-CoA dehydrogenase/oxidase N-terminal" evidence="8">
    <location>
        <begin position="12"/>
        <end position="124"/>
    </location>
</feature>